<protein>
    <recommendedName>
        <fullName evidence="1">glutathione transferase</fullName>
        <ecNumber evidence="1">2.5.1.18</ecNumber>
    </recommendedName>
</protein>
<dbReference type="SFLD" id="SFLDG01205">
    <property type="entry name" value="AMPS.1"/>
    <property type="match status" value="1"/>
</dbReference>
<dbReference type="SUPFAM" id="SSF52833">
    <property type="entry name" value="Thioredoxin-like"/>
    <property type="match status" value="1"/>
</dbReference>
<dbReference type="InterPro" id="IPR036282">
    <property type="entry name" value="Glutathione-S-Trfase_C_sf"/>
</dbReference>
<evidence type="ECO:0000256" key="4">
    <source>
        <dbReference type="ARBA" id="ARBA00047960"/>
    </source>
</evidence>
<gene>
    <name evidence="8" type="ORF">BV898_12585</name>
</gene>
<evidence type="ECO:0000313" key="9">
    <source>
        <dbReference type="Proteomes" id="UP000192578"/>
    </source>
</evidence>
<dbReference type="Pfam" id="PF14497">
    <property type="entry name" value="GST_C_3"/>
    <property type="match status" value="1"/>
</dbReference>
<dbReference type="InterPro" id="IPR050213">
    <property type="entry name" value="GST_superfamily"/>
</dbReference>
<keyword evidence="9" id="KW-1185">Reference proteome</keyword>
<dbReference type="EC" id="2.5.1.18" evidence="1"/>
<organism evidence="8 9">
    <name type="scientific">Hypsibius exemplaris</name>
    <name type="common">Freshwater tardigrade</name>
    <dbReference type="NCBI Taxonomy" id="2072580"/>
    <lineage>
        <taxon>Eukaryota</taxon>
        <taxon>Metazoa</taxon>
        <taxon>Ecdysozoa</taxon>
        <taxon>Tardigrada</taxon>
        <taxon>Eutardigrada</taxon>
        <taxon>Parachela</taxon>
        <taxon>Hypsibioidea</taxon>
        <taxon>Hypsibiidae</taxon>
        <taxon>Hypsibius</taxon>
    </lineage>
</organism>
<dbReference type="CDD" id="cd03039">
    <property type="entry name" value="GST_N_Sigma_like"/>
    <property type="match status" value="1"/>
</dbReference>
<dbReference type="EMBL" id="MTYJ01000129">
    <property type="protein sequence ID" value="OQV13154.1"/>
    <property type="molecule type" value="Genomic_DNA"/>
</dbReference>
<dbReference type="SMR" id="A0A1W0WD67"/>
<reference evidence="9" key="1">
    <citation type="submission" date="2017-01" db="EMBL/GenBank/DDBJ databases">
        <title>Comparative genomics of anhydrobiosis in the tardigrade Hypsibius dujardini.</title>
        <authorList>
            <person name="Yoshida Y."/>
            <person name="Koutsovoulos G."/>
            <person name="Laetsch D."/>
            <person name="Stevens L."/>
            <person name="Kumar S."/>
            <person name="Horikawa D."/>
            <person name="Ishino K."/>
            <person name="Komine S."/>
            <person name="Tomita M."/>
            <person name="Blaxter M."/>
            <person name="Arakawa K."/>
        </authorList>
    </citation>
    <scope>NUCLEOTIDE SEQUENCE [LARGE SCALE GENOMIC DNA]</scope>
    <source>
        <strain evidence="9">Z151</strain>
    </source>
</reference>
<keyword evidence="5" id="KW-0812">Transmembrane</keyword>
<dbReference type="PROSITE" id="PS50404">
    <property type="entry name" value="GST_NTER"/>
    <property type="match status" value="1"/>
</dbReference>
<sequence>MGVSSSSSIVCAVIVAVFTASALLLYKPAFHSASVCSMSEILSSISSSIQSHLGMAPKTKLFYFDARGRAEPIRWIFAYGGQEYEDVRISHADWPAVKATTPNGQLPYLEVDGKALAESLAIARYAARKNGLVGKDDFEAAQADALVDIVSGAATGLSFLWTEKDPAKLAELKANFVKVVIQPVLKKLERDLHANNNGEGFFVGAKPTWADLYVVNFLDTLAAWDATFLDEYKELKAHSQRVHELKGIKEWLLKRPVTAN</sequence>
<dbReference type="PROSITE" id="PS50405">
    <property type="entry name" value="GST_CTER"/>
    <property type="match status" value="1"/>
</dbReference>
<keyword evidence="5" id="KW-1133">Transmembrane helix</keyword>
<evidence type="ECO:0000259" key="6">
    <source>
        <dbReference type="PROSITE" id="PS50404"/>
    </source>
</evidence>
<evidence type="ECO:0000256" key="3">
    <source>
        <dbReference type="ARBA" id="ARBA00038317"/>
    </source>
</evidence>
<dbReference type="InterPro" id="IPR036249">
    <property type="entry name" value="Thioredoxin-like_sf"/>
</dbReference>
<evidence type="ECO:0000256" key="2">
    <source>
        <dbReference type="ARBA" id="ARBA00022679"/>
    </source>
</evidence>
<name>A0A1W0WD67_HYPEX</name>
<feature type="domain" description="GST N-terminal" evidence="6">
    <location>
        <begin position="57"/>
        <end position="134"/>
    </location>
</feature>
<dbReference type="InterPro" id="IPR010987">
    <property type="entry name" value="Glutathione-S-Trfase_C-like"/>
</dbReference>
<dbReference type="SFLD" id="SFLDG00363">
    <property type="entry name" value="AMPS_(cytGST):_Alpha-__Mu-__Pi"/>
    <property type="match status" value="1"/>
</dbReference>
<dbReference type="PANTHER" id="PTHR11571">
    <property type="entry name" value="GLUTATHIONE S-TRANSFERASE"/>
    <property type="match status" value="1"/>
</dbReference>
<dbReference type="SFLD" id="SFLDS00019">
    <property type="entry name" value="Glutathione_Transferase_(cytos"/>
    <property type="match status" value="1"/>
</dbReference>
<dbReference type="OrthoDB" id="414243at2759"/>
<comment type="similarity">
    <text evidence="3">Belongs to the GST superfamily. Sigma family.</text>
</comment>
<dbReference type="Proteomes" id="UP000192578">
    <property type="component" value="Unassembled WGS sequence"/>
</dbReference>
<accession>A0A1W0WD67</accession>
<dbReference type="GO" id="GO:0006749">
    <property type="term" value="P:glutathione metabolic process"/>
    <property type="evidence" value="ECO:0007669"/>
    <property type="project" value="TreeGrafter"/>
</dbReference>
<comment type="caution">
    <text evidence="8">The sequence shown here is derived from an EMBL/GenBank/DDBJ whole genome shotgun (WGS) entry which is preliminary data.</text>
</comment>
<dbReference type="AlphaFoldDB" id="A0A1W0WD67"/>
<evidence type="ECO:0000313" key="8">
    <source>
        <dbReference type="EMBL" id="OQV13154.1"/>
    </source>
</evidence>
<dbReference type="Pfam" id="PF02798">
    <property type="entry name" value="GST_N"/>
    <property type="match status" value="1"/>
</dbReference>
<dbReference type="Gene3D" id="1.20.1050.130">
    <property type="match status" value="1"/>
</dbReference>
<dbReference type="GO" id="GO:0004364">
    <property type="term" value="F:glutathione transferase activity"/>
    <property type="evidence" value="ECO:0007669"/>
    <property type="project" value="UniProtKB-EC"/>
</dbReference>
<feature type="domain" description="GST C-terminal" evidence="7">
    <location>
        <begin position="136"/>
        <end position="260"/>
    </location>
</feature>
<feature type="transmembrane region" description="Helical" evidence="5">
    <location>
        <begin position="6"/>
        <end position="26"/>
    </location>
</feature>
<dbReference type="GO" id="GO:0004602">
    <property type="term" value="F:glutathione peroxidase activity"/>
    <property type="evidence" value="ECO:0007669"/>
    <property type="project" value="UniProtKB-ARBA"/>
</dbReference>
<dbReference type="PANTHER" id="PTHR11571:SF224">
    <property type="entry name" value="HEMATOPOIETIC PROSTAGLANDIN D SYNTHASE"/>
    <property type="match status" value="1"/>
</dbReference>
<proteinExistence type="inferred from homology"/>
<dbReference type="FunFam" id="3.40.30.10:FF:000035">
    <property type="entry name" value="hematopoietic prostaglandin D synthase"/>
    <property type="match status" value="1"/>
</dbReference>
<dbReference type="InterPro" id="IPR004045">
    <property type="entry name" value="Glutathione_S-Trfase_N"/>
</dbReference>
<dbReference type="InterPro" id="IPR040079">
    <property type="entry name" value="Glutathione_S-Trfase"/>
</dbReference>
<evidence type="ECO:0000256" key="1">
    <source>
        <dbReference type="ARBA" id="ARBA00012452"/>
    </source>
</evidence>
<evidence type="ECO:0000259" key="7">
    <source>
        <dbReference type="PROSITE" id="PS50405"/>
    </source>
</evidence>
<dbReference type="CDD" id="cd03192">
    <property type="entry name" value="GST_C_Sigma_like"/>
    <property type="match status" value="1"/>
</dbReference>
<dbReference type="InterPro" id="IPR004046">
    <property type="entry name" value="GST_C"/>
</dbReference>
<evidence type="ECO:0000256" key="5">
    <source>
        <dbReference type="SAM" id="Phobius"/>
    </source>
</evidence>
<keyword evidence="5" id="KW-0472">Membrane</keyword>
<dbReference type="SUPFAM" id="SSF47616">
    <property type="entry name" value="GST C-terminal domain-like"/>
    <property type="match status" value="1"/>
</dbReference>
<keyword evidence="2" id="KW-0808">Transferase</keyword>
<dbReference type="FunFam" id="1.20.1050.10:FF:000030">
    <property type="entry name" value="Glutathione S-transferase S1"/>
    <property type="match status" value="1"/>
</dbReference>
<comment type="catalytic activity">
    <reaction evidence="4">
        <text>RX + glutathione = an S-substituted glutathione + a halide anion + H(+)</text>
        <dbReference type="Rhea" id="RHEA:16437"/>
        <dbReference type="ChEBI" id="CHEBI:15378"/>
        <dbReference type="ChEBI" id="CHEBI:16042"/>
        <dbReference type="ChEBI" id="CHEBI:17792"/>
        <dbReference type="ChEBI" id="CHEBI:57925"/>
        <dbReference type="ChEBI" id="CHEBI:90779"/>
        <dbReference type="EC" id="2.5.1.18"/>
    </reaction>
</comment>